<evidence type="ECO:0000313" key="1">
    <source>
        <dbReference type="EMBL" id="JAH59526.1"/>
    </source>
</evidence>
<dbReference type="AlphaFoldDB" id="A0A0E9U153"/>
<sequence>MIPEKQKTGYCLSMCTTTDA</sequence>
<reference evidence="1" key="2">
    <citation type="journal article" date="2015" name="Fish Shellfish Immunol.">
        <title>Early steps in the European eel (Anguilla anguilla)-Vibrio vulnificus interaction in the gills: Role of the RtxA13 toxin.</title>
        <authorList>
            <person name="Callol A."/>
            <person name="Pajuelo D."/>
            <person name="Ebbesson L."/>
            <person name="Teles M."/>
            <person name="MacKenzie S."/>
            <person name="Amaro C."/>
        </authorList>
    </citation>
    <scope>NUCLEOTIDE SEQUENCE</scope>
</reference>
<dbReference type="EMBL" id="GBXM01049051">
    <property type="protein sequence ID" value="JAH59526.1"/>
    <property type="molecule type" value="Transcribed_RNA"/>
</dbReference>
<name>A0A0E9U153_ANGAN</name>
<accession>A0A0E9U153</accession>
<proteinExistence type="predicted"/>
<reference evidence="1" key="1">
    <citation type="submission" date="2014-11" db="EMBL/GenBank/DDBJ databases">
        <authorList>
            <person name="Amaro Gonzalez C."/>
        </authorList>
    </citation>
    <scope>NUCLEOTIDE SEQUENCE</scope>
</reference>
<protein>
    <submittedName>
        <fullName evidence="1">Uncharacterized protein</fullName>
    </submittedName>
</protein>
<organism evidence="1">
    <name type="scientific">Anguilla anguilla</name>
    <name type="common">European freshwater eel</name>
    <name type="synonym">Muraena anguilla</name>
    <dbReference type="NCBI Taxonomy" id="7936"/>
    <lineage>
        <taxon>Eukaryota</taxon>
        <taxon>Metazoa</taxon>
        <taxon>Chordata</taxon>
        <taxon>Craniata</taxon>
        <taxon>Vertebrata</taxon>
        <taxon>Euteleostomi</taxon>
        <taxon>Actinopterygii</taxon>
        <taxon>Neopterygii</taxon>
        <taxon>Teleostei</taxon>
        <taxon>Anguilliformes</taxon>
        <taxon>Anguillidae</taxon>
        <taxon>Anguilla</taxon>
    </lineage>
</organism>